<feature type="coiled-coil region" evidence="1">
    <location>
        <begin position="10"/>
        <end position="87"/>
    </location>
</feature>
<sequence length="118" mass="13233">MPGKSPTQRIDDLTARVRDLEAALDTYQKVTDLALKTIEGQVSDRAKVEDELRNKVVELAVKNAALEERARGQKESWEERARTLEKNADRGWQLWLAALGFGFGLISLLVTAALQLKK</sequence>
<evidence type="ECO:0000256" key="2">
    <source>
        <dbReference type="SAM" id="Phobius"/>
    </source>
</evidence>
<keyword evidence="2" id="KW-1133">Transmembrane helix</keyword>
<dbReference type="EMBL" id="JAXBLV010000188">
    <property type="protein sequence ID" value="MDY3561059.1"/>
    <property type="molecule type" value="Genomic_DNA"/>
</dbReference>
<reference evidence="4" key="1">
    <citation type="journal article" date="2023" name="Mar. Drugs">
        <title>Gemmata algarum, a Novel Planctomycete Isolated from an Algal Mat, Displays Antimicrobial Activity.</title>
        <authorList>
            <person name="Kumar G."/>
            <person name="Kallscheuer N."/>
            <person name="Kashif M."/>
            <person name="Ahamad S."/>
            <person name="Jagadeeshwari U."/>
            <person name="Pannikurungottu S."/>
            <person name="Haufschild T."/>
            <person name="Kabuu M."/>
            <person name="Sasikala C."/>
            <person name="Jogler C."/>
            <person name="Ramana C."/>
        </authorList>
    </citation>
    <scope>NUCLEOTIDE SEQUENCE [LARGE SCALE GENOMIC DNA]</scope>
    <source>
        <strain evidence="4">JC673</strain>
    </source>
</reference>
<proteinExistence type="predicted"/>
<keyword evidence="4" id="KW-1185">Reference proteome</keyword>
<dbReference type="RefSeq" id="WP_261190301.1">
    <property type="nucleotide sequence ID" value="NZ_JAXBLV010000188.1"/>
</dbReference>
<keyword evidence="1" id="KW-0175">Coiled coil</keyword>
<name>A0ABU5F5C1_9BACT</name>
<evidence type="ECO:0008006" key="5">
    <source>
        <dbReference type="Google" id="ProtNLM"/>
    </source>
</evidence>
<organism evidence="3 4">
    <name type="scientific">Gemmata algarum</name>
    <dbReference type="NCBI Taxonomy" id="2975278"/>
    <lineage>
        <taxon>Bacteria</taxon>
        <taxon>Pseudomonadati</taxon>
        <taxon>Planctomycetota</taxon>
        <taxon>Planctomycetia</taxon>
        <taxon>Gemmatales</taxon>
        <taxon>Gemmataceae</taxon>
        <taxon>Gemmata</taxon>
    </lineage>
</organism>
<protein>
    <recommendedName>
        <fullName evidence="5">DUF1640 domain-containing protein</fullName>
    </recommendedName>
</protein>
<evidence type="ECO:0000313" key="3">
    <source>
        <dbReference type="EMBL" id="MDY3561059.1"/>
    </source>
</evidence>
<keyword evidence="2" id="KW-0472">Membrane</keyword>
<keyword evidence="2" id="KW-0812">Transmembrane</keyword>
<gene>
    <name evidence="3" type="ORF">R5W23_002318</name>
</gene>
<evidence type="ECO:0000256" key="1">
    <source>
        <dbReference type="SAM" id="Coils"/>
    </source>
</evidence>
<comment type="caution">
    <text evidence="3">The sequence shown here is derived from an EMBL/GenBank/DDBJ whole genome shotgun (WGS) entry which is preliminary data.</text>
</comment>
<dbReference type="Proteomes" id="UP001272242">
    <property type="component" value="Unassembled WGS sequence"/>
</dbReference>
<evidence type="ECO:0000313" key="4">
    <source>
        <dbReference type="Proteomes" id="UP001272242"/>
    </source>
</evidence>
<feature type="transmembrane region" description="Helical" evidence="2">
    <location>
        <begin position="92"/>
        <end position="114"/>
    </location>
</feature>
<accession>A0ABU5F5C1</accession>